<comment type="caution">
    <text evidence="2">The sequence shown here is derived from an EMBL/GenBank/DDBJ whole genome shotgun (WGS) entry which is preliminary data.</text>
</comment>
<feature type="transmembrane region" description="Helical" evidence="1">
    <location>
        <begin position="21"/>
        <end position="41"/>
    </location>
</feature>
<dbReference type="EMBL" id="CACTIH010003839">
    <property type="protein sequence ID" value="CAA2986060.1"/>
    <property type="molecule type" value="Genomic_DNA"/>
</dbReference>
<gene>
    <name evidence="2" type="ORF">OLEA9_A084024</name>
</gene>
<name>A0A8S0S3X4_OLEEU</name>
<evidence type="ECO:0000313" key="3">
    <source>
        <dbReference type="Proteomes" id="UP000594638"/>
    </source>
</evidence>
<evidence type="ECO:0000256" key="1">
    <source>
        <dbReference type="SAM" id="Phobius"/>
    </source>
</evidence>
<proteinExistence type="predicted"/>
<keyword evidence="1" id="KW-0472">Membrane</keyword>
<dbReference type="AlphaFoldDB" id="A0A8S0S3X4"/>
<dbReference type="Gramene" id="OE9A084024T1">
    <property type="protein sequence ID" value="OE9A084024C1"/>
    <property type="gene ID" value="OE9A084024"/>
</dbReference>
<evidence type="ECO:0000313" key="2">
    <source>
        <dbReference type="EMBL" id="CAA2986060.1"/>
    </source>
</evidence>
<organism evidence="2 3">
    <name type="scientific">Olea europaea subsp. europaea</name>
    <dbReference type="NCBI Taxonomy" id="158383"/>
    <lineage>
        <taxon>Eukaryota</taxon>
        <taxon>Viridiplantae</taxon>
        <taxon>Streptophyta</taxon>
        <taxon>Embryophyta</taxon>
        <taxon>Tracheophyta</taxon>
        <taxon>Spermatophyta</taxon>
        <taxon>Magnoliopsida</taxon>
        <taxon>eudicotyledons</taxon>
        <taxon>Gunneridae</taxon>
        <taxon>Pentapetalae</taxon>
        <taxon>asterids</taxon>
        <taxon>lamiids</taxon>
        <taxon>Lamiales</taxon>
        <taxon>Oleaceae</taxon>
        <taxon>Oleeae</taxon>
        <taxon>Olea</taxon>
    </lineage>
</organism>
<reference evidence="2 3" key="1">
    <citation type="submission" date="2019-12" db="EMBL/GenBank/DDBJ databases">
        <authorList>
            <person name="Alioto T."/>
            <person name="Alioto T."/>
            <person name="Gomez Garrido J."/>
        </authorList>
    </citation>
    <scope>NUCLEOTIDE SEQUENCE [LARGE SCALE GENOMIC DNA]</scope>
</reference>
<sequence length="148" mass="16557">MGTLRSMAITFVMEHKSSAWTIGWDMNLLTAAYAVSSLLFLLRYSGVKVGPDSSGLSECQFVPRLLIVIGLYSVLWDKYKEKEAREEIPELVKLGITGNNQPMMIEDIEANNIEIQRHETMKLLPFPAITISAAMLQPPMIAMEALKP</sequence>
<accession>A0A8S0S3X4</accession>
<dbReference type="Proteomes" id="UP000594638">
    <property type="component" value="Unassembled WGS sequence"/>
</dbReference>
<keyword evidence="3" id="KW-1185">Reference proteome</keyword>
<protein>
    <submittedName>
        <fullName evidence="2">WAT1-related At5g07050-like</fullName>
    </submittedName>
</protein>
<keyword evidence="1" id="KW-1133">Transmembrane helix</keyword>
<keyword evidence="1" id="KW-0812">Transmembrane</keyword>